<dbReference type="Pfam" id="PF07727">
    <property type="entry name" value="RVT_2"/>
    <property type="match status" value="1"/>
</dbReference>
<dbReference type="PANTHER" id="PTHR11439:SF489">
    <property type="entry name" value="RNA-DIRECTED DNA POLYMERASE"/>
    <property type="match status" value="1"/>
</dbReference>
<name>A0A7J0G3T6_9ERIC</name>
<gene>
    <name evidence="2" type="ORF">Acr_17g0010000</name>
</gene>
<proteinExistence type="predicted"/>
<reference evidence="2 3" key="1">
    <citation type="submission" date="2019-07" db="EMBL/GenBank/DDBJ databases">
        <title>De Novo Assembly of kiwifruit Actinidia rufa.</title>
        <authorList>
            <person name="Sugita-Konishi S."/>
            <person name="Sato K."/>
            <person name="Mori E."/>
            <person name="Abe Y."/>
            <person name="Kisaki G."/>
            <person name="Hamano K."/>
            <person name="Suezawa K."/>
            <person name="Otani M."/>
            <person name="Fukuda T."/>
            <person name="Manabe T."/>
            <person name="Gomi K."/>
            <person name="Tabuchi M."/>
            <person name="Akimitsu K."/>
            <person name="Kataoka I."/>
        </authorList>
    </citation>
    <scope>NUCLEOTIDE SEQUENCE [LARGE SCALE GENOMIC DNA]</scope>
    <source>
        <strain evidence="3">cv. Fuchu</strain>
    </source>
</reference>
<accession>A0A7J0G3T6</accession>
<feature type="domain" description="Reverse transcriptase Ty1/copia-type" evidence="1">
    <location>
        <begin position="6"/>
        <end position="74"/>
    </location>
</feature>
<evidence type="ECO:0000313" key="3">
    <source>
        <dbReference type="Proteomes" id="UP000585474"/>
    </source>
</evidence>
<dbReference type="OrthoDB" id="414945at2759"/>
<evidence type="ECO:0000313" key="2">
    <source>
        <dbReference type="EMBL" id="GFZ05428.1"/>
    </source>
</evidence>
<organism evidence="2 3">
    <name type="scientific">Actinidia rufa</name>
    <dbReference type="NCBI Taxonomy" id="165716"/>
    <lineage>
        <taxon>Eukaryota</taxon>
        <taxon>Viridiplantae</taxon>
        <taxon>Streptophyta</taxon>
        <taxon>Embryophyta</taxon>
        <taxon>Tracheophyta</taxon>
        <taxon>Spermatophyta</taxon>
        <taxon>Magnoliopsida</taxon>
        <taxon>eudicotyledons</taxon>
        <taxon>Gunneridae</taxon>
        <taxon>Pentapetalae</taxon>
        <taxon>asterids</taxon>
        <taxon>Ericales</taxon>
        <taxon>Actinidiaceae</taxon>
        <taxon>Actinidia</taxon>
    </lineage>
</organism>
<dbReference type="Proteomes" id="UP000585474">
    <property type="component" value="Unassembled WGS sequence"/>
</dbReference>
<keyword evidence="3" id="KW-1185">Reference proteome</keyword>
<comment type="caution">
    <text evidence="2">The sequence shown here is derived from an EMBL/GenBank/DDBJ whole genome shotgun (WGS) entry which is preliminary data.</text>
</comment>
<dbReference type="AlphaFoldDB" id="A0A7J0G3T6"/>
<dbReference type="EMBL" id="BJWL01000017">
    <property type="protein sequence ID" value="GFZ05428.1"/>
    <property type="molecule type" value="Genomic_DNA"/>
</dbReference>
<dbReference type="PANTHER" id="PTHR11439">
    <property type="entry name" value="GAG-POL-RELATED RETROTRANSPOSON"/>
    <property type="match status" value="1"/>
</dbReference>
<protein>
    <recommendedName>
        <fullName evidence="1">Reverse transcriptase Ty1/copia-type domain-containing protein</fullName>
    </recommendedName>
</protein>
<evidence type="ECO:0000259" key="1">
    <source>
        <dbReference type="Pfam" id="PF07727"/>
    </source>
</evidence>
<dbReference type="InterPro" id="IPR013103">
    <property type="entry name" value="RVT_2"/>
</dbReference>
<sequence length="145" mass="16118">MTSSSSGSSSTHVAAFISTLAQRFSIKDLGNLSYFLRVKAHYTSNGLFLSQRKYKRDLLHRLNMTDAKPVSTPLATADVLKLFDGSLSADATLYRQALGPLQYLSLTCLDVSFAINKLSQFMDCSFVLHWSAVKRLLRYLVGTLD</sequence>